<evidence type="ECO:0008006" key="4">
    <source>
        <dbReference type="Google" id="ProtNLM"/>
    </source>
</evidence>
<evidence type="ECO:0000313" key="3">
    <source>
        <dbReference type="Proteomes" id="UP000250197"/>
    </source>
</evidence>
<dbReference type="Pfam" id="PF13830">
    <property type="entry name" value="DUF4192"/>
    <property type="match status" value="1"/>
</dbReference>
<dbReference type="RefSeq" id="WP_086891229.1">
    <property type="nucleotide sequence ID" value="NZ_CP021252.1"/>
</dbReference>
<feature type="region of interest" description="Disordered" evidence="1">
    <location>
        <begin position="359"/>
        <end position="395"/>
    </location>
</feature>
<name>A0A2Z2IXE9_CORST</name>
<sequence length="395" mass="43892">MTNYLNQHKSSAPINTPGHLLANVPGALGFYPTDSVIFMTFEPCPQGMAMGPVARIDFDDAQEALPEIWETIVSPQTEGVFAFFITERPMDEVDALAEWMYALHKHTHGMDIDAAWHTTEIVTGARYEILFGVVNHEGNGPMKKWREGPIPALTDAPTMQHCVGKELIPELSREELYQKFARDNPRLSREESKRIAKRALAHAHQFRAEVELSDEDPDSAIEDFLGDAWWQLRCLDDLDATLGDVEALETCATWMATTWSRDLVIAQLCQQPDKASVLLLATARTFEGVIRYNALALYAITQMQLDRGQLAGPALNVLTEEAPEHSLGGLVHQIFRLGLSEKLVDVMRTASDVARQMVEQARHEAKTSKASQGTDGASKKRQQNRWGAEGAGEVA</sequence>
<dbReference type="AlphaFoldDB" id="A0A2Z2IXE9"/>
<reference evidence="2 3" key="1">
    <citation type="submission" date="2017-05" db="EMBL/GenBank/DDBJ databases">
        <title>Complete genome sequence of Corynebacterium striatum KC-Na-1 isolated from Neophocaena asiaeorientalis in Korea.</title>
        <authorList>
            <person name="Kim J.H."/>
            <person name="Lee K."/>
        </authorList>
    </citation>
    <scope>NUCLEOTIDE SEQUENCE [LARGE SCALE GENOMIC DNA]</scope>
    <source>
        <strain evidence="2 3">KC-Na-01</strain>
    </source>
</reference>
<evidence type="ECO:0000256" key="1">
    <source>
        <dbReference type="SAM" id="MobiDB-lite"/>
    </source>
</evidence>
<accession>A0A2Z2IXE9</accession>
<dbReference type="EMBL" id="CP021252">
    <property type="protein sequence ID" value="ART21120.1"/>
    <property type="molecule type" value="Genomic_DNA"/>
</dbReference>
<organism evidence="2 3">
    <name type="scientific">Corynebacterium striatum</name>
    <dbReference type="NCBI Taxonomy" id="43770"/>
    <lineage>
        <taxon>Bacteria</taxon>
        <taxon>Bacillati</taxon>
        <taxon>Actinomycetota</taxon>
        <taxon>Actinomycetes</taxon>
        <taxon>Mycobacteriales</taxon>
        <taxon>Corynebacteriaceae</taxon>
        <taxon>Corynebacterium</taxon>
    </lineage>
</organism>
<dbReference type="KEGG" id="cstr:CBE89_06080"/>
<dbReference type="Proteomes" id="UP000250197">
    <property type="component" value="Chromosome"/>
</dbReference>
<proteinExistence type="predicted"/>
<gene>
    <name evidence="2" type="ORF">CBE89_06080</name>
</gene>
<protein>
    <recommendedName>
        <fullName evidence="4">DUF4192 domain-containing protein</fullName>
    </recommendedName>
</protein>
<evidence type="ECO:0000313" key="2">
    <source>
        <dbReference type="EMBL" id="ART21120.1"/>
    </source>
</evidence>
<dbReference type="InterPro" id="IPR025447">
    <property type="entry name" value="DUF4192"/>
</dbReference>